<dbReference type="GO" id="GO:0016757">
    <property type="term" value="F:glycosyltransferase activity"/>
    <property type="evidence" value="ECO:0007669"/>
    <property type="project" value="UniProtKB-KW"/>
</dbReference>
<dbReference type="RefSeq" id="WP_173038936.1">
    <property type="nucleotide sequence ID" value="NZ_AP022870.1"/>
</dbReference>
<evidence type="ECO:0000256" key="1">
    <source>
        <dbReference type="ARBA" id="ARBA00004776"/>
    </source>
</evidence>
<protein>
    <recommendedName>
        <fullName evidence="5">Glycosyltransferase 2-like domain-containing protein</fullName>
    </recommendedName>
</protein>
<dbReference type="Pfam" id="PF00535">
    <property type="entry name" value="Glycos_transf_2"/>
    <property type="match status" value="1"/>
</dbReference>
<name>A0A6F8XZ65_9ACTN</name>
<accession>A0A6F8XZ65</accession>
<evidence type="ECO:0000313" key="6">
    <source>
        <dbReference type="EMBL" id="BCB79100.1"/>
    </source>
</evidence>
<dbReference type="InterPro" id="IPR029044">
    <property type="entry name" value="Nucleotide-diphossugar_trans"/>
</dbReference>
<dbReference type="Gene3D" id="3.90.550.10">
    <property type="entry name" value="Spore Coat Polysaccharide Biosynthesis Protein SpsA, Chain A"/>
    <property type="match status" value="1"/>
</dbReference>
<dbReference type="InterPro" id="IPR001173">
    <property type="entry name" value="Glyco_trans_2-like"/>
</dbReference>
<reference evidence="6 7" key="2">
    <citation type="submission" date="2020-03" db="EMBL/GenBank/DDBJ databases">
        <authorList>
            <person name="Ichikawa N."/>
            <person name="Kimura A."/>
            <person name="Kitahashi Y."/>
            <person name="Uohara A."/>
        </authorList>
    </citation>
    <scope>NUCLEOTIDE SEQUENCE [LARGE SCALE GENOMIC DNA]</scope>
    <source>
        <strain evidence="6 7">NBRC 107702</strain>
    </source>
</reference>
<dbReference type="AlphaFoldDB" id="A0A6F8XZ65"/>
<keyword evidence="7" id="KW-1185">Reference proteome</keyword>
<evidence type="ECO:0000313" key="7">
    <source>
        <dbReference type="Proteomes" id="UP000502508"/>
    </source>
</evidence>
<dbReference type="PANTHER" id="PTHR43179:SF12">
    <property type="entry name" value="GALACTOFURANOSYLTRANSFERASE GLFT2"/>
    <property type="match status" value="1"/>
</dbReference>
<proteinExistence type="inferred from homology"/>
<comment type="similarity">
    <text evidence="2">Belongs to the glycosyltransferase 2 family.</text>
</comment>
<evidence type="ECO:0000256" key="3">
    <source>
        <dbReference type="ARBA" id="ARBA00022676"/>
    </source>
</evidence>
<evidence type="ECO:0000256" key="4">
    <source>
        <dbReference type="ARBA" id="ARBA00022679"/>
    </source>
</evidence>
<gene>
    <name evidence="6" type="ORF">Pflav_055100</name>
</gene>
<comment type="pathway">
    <text evidence="1">Cell wall biogenesis; cell wall polysaccharide biosynthesis.</text>
</comment>
<evidence type="ECO:0000256" key="2">
    <source>
        <dbReference type="ARBA" id="ARBA00006739"/>
    </source>
</evidence>
<dbReference type="PANTHER" id="PTHR43179">
    <property type="entry name" value="RHAMNOSYLTRANSFERASE WBBL"/>
    <property type="match status" value="1"/>
</dbReference>
<organism evidence="6 7">
    <name type="scientific">Phytohabitans flavus</name>
    <dbReference type="NCBI Taxonomy" id="1076124"/>
    <lineage>
        <taxon>Bacteria</taxon>
        <taxon>Bacillati</taxon>
        <taxon>Actinomycetota</taxon>
        <taxon>Actinomycetes</taxon>
        <taxon>Micromonosporales</taxon>
        <taxon>Micromonosporaceae</taxon>
    </lineage>
</organism>
<reference evidence="6 7" key="1">
    <citation type="submission" date="2020-03" db="EMBL/GenBank/DDBJ databases">
        <title>Whole genome shotgun sequence of Phytohabitans flavus NBRC 107702.</title>
        <authorList>
            <person name="Komaki H."/>
            <person name="Tamura T."/>
        </authorList>
    </citation>
    <scope>NUCLEOTIDE SEQUENCE [LARGE SCALE GENOMIC DNA]</scope>
    <source>
        <strain evidence="6 7">NBRC 107702</strain>
    </source>
</reference>
<dbReference type="EMBL" id="AP022870">
    <property type="protein sequence ID" value="BCB79100.1"/>
    <property type="molecule type" value="Genomic_DNA"/>
</dbReference>
<keyword evidence="4" id="KW-0808">Transferase</keyword>
<dbReference type="KEGG" id="pfla:Pflav_055100"/>
<keyword evidence="3" id="KW-0328">Glycosyltransferase</keyword>
<sequence length="283" mass="30574">MDVSVVVLTWEDYERTNGCVRSLPDGVEAIVVDNGSAEEIGDKLRAMCAETGATYVRAETNLGYAKGMNLGARHATRSVVILSNNDIVVHPDAIALLAARLRDPAVGAAFPGVRGPDGSDQTAAGRFLTIGVGVAHATGLSLLFRGLRIVAAPERADWLSGPFVAIRRETFDAIGGVDESSFFYSEDLRLCWAVRQRGLRLAYLPEAVVTHEDDASAKRRWTDAEISRRQTREFIRASRELAGWRGRIACGAYVLGVLARAAVGRGEVRRAIARGAVEGLRAR</sequence>
<evidence type="ECO:0000259" key="5">
    <source>
        <dbReference type="Pfam" id="PF00535"/>
    </source>
</evidence>
<feature type="domain" description="Glycosyltransferase 2-like" evidence="5">
    <location>
        <begin position="4"/>
        <end position="169"/>
    </location>
</feature>
<dbReference type="Proteomes" id="UP000502508">
    <property type="component" value="Chromosome"/>
</dbReference>
<dbReference type="SUPFAM" id="SSF53448">
    <property type="entry name" value="Nucleotide-diphospho-sugar transferases"/>
    <property type="match status" value="1"/>
</dbReference>